<dbReference type="PANTHER" id="PTHR45431">
    <property type="entry name" value="RHODANESE-LIKE DOMAIN-CONTAINING PROTEIN 15, CHLOROPLASTIC"/>
    <property type="match status" value="1"/>
</dbReference>
<evidence type="ECO:0000313" key="3">
    <source>
        <dbReference type="EMBL" id="AEE12549.1"/>
    </source>
</evidence>
<dbReference type="Pfam" id="PF00581">
    <property type="entry name" value="Rhodanese"/>
    <property type="match status" value="1"/>
</dbReference>
<dbReference type="Gene3D" id="3.40.250.10">
    <property type="entry name" value="Rhodanese-like domain"/>
    <property type="match status" value="1"/>
</dbReference>
<reference evidence="4" key="1">
    <citation type="submission" date="2011-04" db="EMBL/GenBank/DDBJ databases">
        <title>The complete genome of Porphyromonas asaccharolytica DSM 20707.</title>
        <authorList>
            <person name="Lucas S."/>
            <person name="Han J."/>
            <person name="Lapidus A."/>
            <person name="Bruce D."/>
            <person name="Goodwin L."/>
            <person name="Pitluck S."/>
            <person name="Peters L."/>
            <person name="Kyrpides N."/>
            <person name="Mavromatis K."/>
            <person name="Ivanova N."/>
            <person name="Ovchinnikova G."/>
            <person name="Pagani I."/>
            <person name="Lu M."/>
            <person name="Detter J.C."/>
            <person name="Tapia R."/>
            <person name="Han C."/>
            <person name="Land M."/>
            <person name="Hauser L."/>
            <person name="Markowitz V."/>
            <person name="Cheng J.-F."/>
            <person name="Hugenholtz P."/>
            <person name="Woyke T."/>
            <person name="Wu D."/>
            <person name="Gronow S."/>
            <person name="Wellnitz S."/>
            <person name="Brambilla E."/>
            <person name="Klenk H.-P."/>
            <person name="Eisen J.A."/>
        </authorList>
    </citation>
    <scope>NUCLEOTIDE SEQUENCE [LARGE SCALE GENOMIC DNA]</scope>
    <source>
        <strain evidence="4">ATCC 25260 / DSM 20707 / VPI 4198</strain>
    </source>
</reference>
<dbReference type="EMBL" id="CP002689">
    <property type="protein sequence ID" value="AEE12549.1"/>
    <property type="molecule type" value="Genomic_DNA"/>
</dbReference>
<accession>F4KNZ1</accession>
<keyword evidence="1" id="KW-0732">Signal</keyword>
<dbReference type="SMART" id="SM00450">
    <property type="entry name" value="RHOD"/>
    <property type="match status" value="1"/>
</dbReference>
<name>F4KNZ1_PORAD</name>
<dbReference type="InterPro" id="IPR036873">
    <property type="entry name" value="Rhodanese-like_dom_sf"/>
</dbReference>
<dbReference type="InterPro" id="IPR052367">
    <property type="entry name" value="Thiosulfate_ST/Rhodanese-like"/>
</dbReference>
<dbReference type="STRING" id="879243.Poras_0596"/>
<dbReference type="SUPFAM" id="SSF52821">
    <property type="entry name" value="Rhodanese/Cell cycle control phosphatase"/>
    <property type="match status" value="1"/>
</dbReference>
<evidence type="ECO:0000259" key="2">
    <source>
        <dbReference type="PROSITE" id="PS50206"/>
    </source>
</evidence>
<dbReference type="CDD" id="cd00158">
    <property type="entry name" value="RHOD"/>
    <property type="match status" value="1"/>
</dbReference>
<keyword evidence="4" id="KW-1185">Reference proteome</keyword>
<dbReference type="eggNOG" id="COG0607">
    <property type="taxonomic scope" value="Bacteria"/>
</dbReference>
<sequence>MTRTLYYCIIMGVLSMLIGSCHASEGIKSVDSATFKAEISSAAVQLLDVRTADEFAKGHLEKAINIDVHESHFTQLVKARFDKSQPIYLYCRSGKRSMMAAQLLVKEGYQIVNLKDGILGWMDAGYPVSQE</sequence>
<feature type="signal peptide" evidence="1">
    <location>
        <begin position="1"/>
        <end position="23"/>
    </location>
</feature>
<protein>
    <submittedName>
        <fullName evidence="3">Rhodanese-like protein</fullName>
    </submittedName>
</protein>
<evidence type="ECO:0000256" key="1">
    <source>
        <dbReference type="SAM" id="SignalP"/>
    </source>
</evidence>
<dbReference type="HOGENOM" id="CLU_089574_1_6_10"/>
<dbReference type="AlphaFoldDB" id="F4KNZ1"/>
<dbReference type="PANTHER" id="PTHR45431:SF3">
    <property type="entry name" value="RHODANESE-LIKE DOMAIN-CONTAINING PROTEIN 15, CHLOROPLASTIC"/>
    <property type="match status" value="1"/>
</dbReference>
<dbReference type="KEGG" id="pah:Poras_0596"/>
<organism evidence="3 4">
    <name type="scientific">Porphyromonas asaccharolytica (strain ATCC 25260 / DSM 20707 / BCRC 10618 / CCUG 7834 / JCM 6326 / LMG 13178 / VPI 4198 / B440)</name>
    <name type="common">Bacteroides asaccharolyticus</name>
    <dbReference type="NCBI Taxonomy" id="879243"/>
    <lineage>
        <taxon>Bacteria</taxon>
        <taxon>Pseudomonadati</taxon>
        <taxon>Bacteroidota</taxon>
        <taxon>Bacteroidia</taxon>
        <taxon>Bacteroidales</taxon>
        <taxon>Porphyromonadaceae</taxon>
        <taxon>Porphyromonas</taxon>
    </lineage>
</organism>
<feature type="chain" id="PRO_5003315850" evidence="1">
    <location>
        <begin position="24"/>
        <end position="131"/>
    </location>
</feature>
<feature type="domain" description="Rhodanese" evidence="2">
    <location>
        <begin position="40"/>
        <end position="130"/>
    </location>
</feature>
<evidence type="ECO:0000313" key="4">
    <source>
        <dbReference type="Proteomes" id="UP000006545"/>
    </source>
</evidence>
<dbReference type="InterPro" id="IPR001763">
    <property type="entry name" value="Rhodanese-like_dom"/>
</dbReference>
<dbReference type="PROSITE" id="PS50206">
    <property type="entry name" value="RHODANESE_3"/>
    <property type="match status" value="1"/>
</dbReference>
<gene>
    <name evidence="3" type="ordered locus">Poras_0596</name>
</gene>
<dbReference type="Proteomes" id="UP000006545">
    <property type="component" value="Chromosome"/>
</dbReference>
<dbReference type="RefSeq" id="WP_013760125.1">
    <property type="nucleotide sequence ID" value="NC_015501.1"/>
</dbReference>
<dbReference type="PROSITE" id="PS51257">
    <property type="entry name" value="PROKAR_LIPOPROTEIN"/>
    <property type="match status" value="1"/>
</dbReference>
<proteinExistence type="predicted"/>